<dbReference type="EMBL" id="RJVG01000007">
    <property type="protein sequence ID" value="ROR27249.1"/>
    <property type="molecule type" value="Genomic_DNA"/>
</dbReference>
<gene>
    <name evidence="2" type="ORF">EDD66_107163</name>
</gene>
<dbReference type="RefSeq" id="WP_123609940.1">
    <property type="nucleotide sequence ID" value="NZ_RJVG01000007.1"/>
</dbReference>
<feature type="transmembrane region" description="Helical" evidence="1">
    <location>
        <begin position="42"/>
        <end position="63"/>
    </location>
</feature>
<comment type="caution">
    <text evidence="2">The sequence shown here is derived from an EMBL/GenBank/DDBJ whole genome shotgun (WGS) entry which is preliminary data.</text>
</comment>
<evidence type="ECO:0000256" key="1">
    <source>
        <dbReference type="SAM" id="Phobius"/>
    </source>
</evidence>
<keyword evidence="1" id="KW-0812">Transmembrane</keyword>
<protein>
    <submittedName>
        <fullName evidence="2">Uncharacterized protein</fullName>
    </submittedName>
</protein>
<evidence type="ECO:0000313" key="2">
    <source>
        <dbReference type="EMBL" id="ROR27249.1"/>
    </source>
</evidence>
<dbReference type="AlphaFoldDB" id="A0A3N1XKK8"/>
<evidence type="ECO:0000313" key="3">
    <source>
        <dbReference type="Proteomes" id="UP000273083"/>
    </source>
</evidence>
<proteinExistence type="predicted"/>
<reference evidence="2 3" key="1">
    <citation type="submission" date="2018-11" db="EMBL/GenBank/DDBJ databases">
        <title>Genomic Encyclopedia of Type Strains, Phase IV (KMG-IV): sequencing the most valuable type-strain genomes for metagenomic binning, comparative biology and taxonomic classification.</title>
        <authorList>
            <person name="Goeker M."/>
        </authorList>
    </citation>
    <scope>NUCLEOTIDE SEQUENCE [LARGE SCALE GENOMIC DNA]</scope>
    <source>
        <strain evidence="2 3">DSM 26537</strain>
    </source>
</reference>
<organism evidence="2 3">
    <name type="scientific">Mobilisporobacter senegalensis</name>
    <dbReference type="NCBI Taxonomy" id="1329262"/>
    <lineage>
        <taxon>Bacteria</taxon>
        <taxon>Bacillati</taxon>
        <taxon>Bacillota</taxon>
        <taxon>Clostridia</taxon>
        <taxon>Lachnospirales</taxon>
        <taxon>Lachnospiraceae</taxon>
        <taxon>Mobilisporobacter</taxon>
    </lineage>
</organism>
<accession>A0A3N1XKK8</accession>
<keyword evidence="1" id="KW-1133">Transmembrane helix</keyword>
<keyword evidence="3" id="KW-1185">Reference proteome</keyword>
<name>A0A3N1XKK8_9FIRM</name>
<sequence length="437" mass="49625">MKKDIYKKSMDHIRFNTNFEEEVIRYCENKNSKKERILMKRFIPVAGALAAILCLIAVNNIFIKAPANIPNNVNTDSSINELNALYVKNFTLNNHQAEYKLLTENEAKSLDFSTTKGKLLTETTDGMKVYQIADRNDLVYILINDELYQFFRFTGEDGNYGFSDILSIYGIQNPDDIKEVIVKSSNPDESIKDILLTDADIEMFYNQLLTMKSLKEEEFSKQIEDSGYQFVPGDEFKERTVQILTSSGETLVLNYNPLNKYLTQGGYAFFDKLEDNFNSWLIKTAEIDISADYSNKIIDQNMEGEAASKILEWVNTNGYPDYYAGVYLNDNGKVVVLLTDDSATNKDEIRKIASSTDIIFQKAIHSYNYLTEIQNKISEKMQNGEFSFISSSGIMEDKNYIEVGIVSASDSEIDELLKLDPTGSAIKVVDSGNLSIY</sequence>
<dbReference type="Proteomes" id="UP000273083">
    <property type="component" value="Unassembled WGS sequence"/>
</dbReference>
<keyword evidence="1" id="KW-0472">Membrane</keyword>
<dbReference type="OrthoDB" id="570545at2"/>